<sequence length="193" mass="19454">MLVLAVALGLLAAILWGLTDVLAQRATRLSGLLRTMFYSQLLGMLASGAWVLLAYDLDALAQASPLAWIAAVLAGAFGLVATACLYRALQLGDITVVAPITAGYGAVTVVLGALTRQTLNTGSATGLAACAAGAMISAYAPSQATGSTAGSSATKSILLAVAAASFYGTHFWLLGLYAAPALGPIAPFWSTTC</sequence>
<proteinExistence type="predicted"/>
<protein>
    <recommendedName>
        <fullName evidence="2">EamA domain-containing protein</fullName>
    </recommendedName>
</protein>
<dbReference type="Pfam" id="PF00892">
    <property type="entry name" value="EamA"/>
    <property type="match status" value="1"/>
</dbReference>
<name>A0A2P7QZC7_9SPHN</name>
<feature type="domain" description="EamA" evidence="2">
    <location>
        <begin position="5"/>
        <end position="137"/>
    </location>
</feature>
<evidence type="ECO:0000313" key="4">
    <source>
        <dbReference type="Proteomes" id="UP000241167"/>
    </source>
</evidence>
<feature type="transmembrane region" description="Helical" evidence="1">
    <location>
        <begin position="33"/>
        <end position="54"/>
    </location>
</feature>
<keyword evidence="1" id="KW-1133">Transmembrane helix</keyword>
<keyword evidence="1" id="KW-0812">Transmembrane</keyword>
<evidence type="ECO:0000259" key="2">
    <source>
        <dbReference type="Pfam" id="PF00892"/>
    </source>
</evidence>
<gene>
    <name evidence="3" type="ORF">C7I55_02780</name>
</gene>
<keyword evidence="4" id="KW-1185">Reference proteome</keyword>
<feature type="transmembrane region" description="Helical" evidence="1">
    <location>
        <begin position="157"/>
        <end position="179"/>
    </location>
</feature>
<evidence type="ECO:0000313" key="3">
    <source>
        <dbReference type="EMBL" id="PSJ43317.1"/>
    </source>
</evidence>
<dbReference type="GO" id="GO:0016020">
    <property type="term" value="C:membrane"/>
    <property type="evidence" value="ECO:0007669"/>
    <property type="project" value="InterPro"/>
</dbReference>
<dbReference type="InterPro" id="IPR000620">
    <property type="entry name" value="EamA_dom"/>
</dbReference>
<accession>A0A2P7QZC7</accession>
<keyword evidence="1" id="KW-0472">Membrane</keyword>
<organism evidence="3 4">
    <name type="scientific">Allosphingosinicella deserti</name>
    <dbReference type="NCBI Taxonomy" id="2116704"/>
    <lineage>
        <taxon>Bacteria</taxon>
        <taxon>Pseudomonadati</taxon>
        <taxon>Pseudomonadota</taxon>
        <taxon>Alphaproteobacteria</taxon>
        <taxon>Sphingomonadales</taxon>
        <taxon>Sphingomonadaceae</taxon>
        <taxon>Allosphingosinicella</taxon>
    </lineage>
</organism>
<feature type="transmembrane region" description="Helical" evidence="1">
    <location>
        <begin position="94"/>
        <end position="114"/>
    </location>
</feature>
<comment type="caution">
    <text evidence="3">The sequence shown here is derived from an EMBL/GenBank/DDBJ whole genome shotgun (WGS) entry which is preliminary data.</text>
</comment>
<reference evidence="3 4" key="1">
    <citation type="submission" date="2018-03" db="EMBL/GenBank/DDBJ databases">
        <title>The draft genome of Sphingosinicella sp. GL-C-18.</title>
        <authorList>
            <person name="Liu L."/>
            <person name="Li L."/>
            <person name="Liang L."/>
            <person name="Zhang X."/>
            <person name="Wang T."/>
        </authorList>
    </citation>
    <scope>NUCLEOTIDE SEQUENCE [LARGE SCALE GENOMIC DNA]</scope>
    <source>
        <strain evidence="3 4">GL-C-18</strain>
    </source>
</reference>
<dbReference type="AlphaFoldDB" id="A0A2P7QZC7"/>
<dbReference type="Proteomes" id="UP000241167">
    <property type="component" value="Unassembled WGS sequence"/>
</dbReference>
<evidence type="ECO:0000256" key="1">
    <source>
        <dbReference type="SAM" id="Phobius"/>
    </source>
</evidence>
<dbReference type="EMBL" id="PXYI01000001">
    <property type="protein sequence ID" value="PSJ43317.1"/>
    <property type="molecule type" value="Genomic_DNA"/>
</dbReference>
<feature type="transmembrane region" description="Helical" evidence="1">
    <location>
        <begin position="66"/>
        <end position="88"/>
    </location>
</feature>
<dbReference type="RefSeq" id="WP_106511333.1">
    <property type="nucleotide sequence ID" value="NZ_PXYI01000001.1"/>
</dbReference>